<evidence type="ECO:0000313" key="2">
    <source>
        <dbReference type="EMBL" id="CAF4358762.1"/>
    </source>
</evidence>
<dbReference type="EMBL" id="CAJNON010004565">
    <property type="protein sequence ID" value="CAF1531736.1"/>
    <property type="molecule type" value="Genomic_DNA"/>
</dbReference>
<proteinExistence type="predicted"/>
<dbReference type="AlphaFoldDB" id="A0A820LL04"/>
<evidence type="ECO:0000313" key="1">
    <source>
        <dbReference type="EMBL" id="CAF1531736.1"/>
    </source>
</evidence>
<dbReference type="Proteomes" id="UP000663881">
    <property type="component" value="Unassembled WGS sequence"/>
</dbReference>
<reference evidence="2" key="1">
    <citation type="submission" date="2021-02" db="EMBL/GenBank/DDBJ databases">
        <authorList>
            <person name="Nowell W R."/>
        </authorList>
    </citation>
    <scope>NUCLEOTIDE SEQUENCE</scope>
</reference>
<accession>A0A820LL04</accession>
<organism evidence="2 3">
    <name type="scientific">Adineta steineri</name>
    <dbReference type="NCBI Taxonomy" id="433720"/>
    <lineage>
        <taxon>Eukaryota</taxon>
        <taxon>Metazoa</taxon>
        <taxon>Spiralia</taxon>
        <taxon>Gnathifera</taxon>
        <taxon>Rotifera</taxon>
        <taxon>Eurotatoria</taxon>
        <taxon>Bdelloidea</taxon>
        <taxon>Adinetida</taxon>
        <taxon>Adinetidae</taxon>
        <taxon>Adineta</taxon>
    </lineage>
</organism>
<evidence type="ECO:0000313" key="3">
    <source>
        <dbReference type="Proteomes" id="UP000663881"/>
    </source>
</evidence>
<name>A0A820LL04_9BILA</name>
<protein>
    <submittedName>
        <fullName evidence="2">Uncharacterized protein</fullName>
    </submittedName>
</protein>
<sequence length="72" mass="8855">MQRDVSLLIEDIWKQKIEYDTEQQTEVKLKQYNKISLVNFVHVYFKRRFPDDELLQLEWGYNLVAGCRRFKT</sequence>
<dbReference type="EMBL" id="CAJOAY010022587">
    <property type="protein sequence ID" value="CAF4358762.1"/>
    <property type="molecule type" value="Genomic_DNA"/>
</dbReference>
<comment type="caution">
    <text evidence="2">The sequence shown here is derived from an EMBL/GenBank/DDBJ whole genome shotgun (WGS) entry which is preliminary data.</text>
</comment>
<dbReference type="Proteomes" id="UP000663891">
    <property type="component" value="Unassembled WGS sequence"/>
</dbReference>
<gene>
    <name evidence="2" type="ORF">OKA104_LOCUS49207</name>
    <name evidence="1" type="ORF">VCS650_LOCUS43724</name>
</gene>